<comment type="function">
    <text evidence="9">RNA helicase.</text>
</comment>
<keyword evidence="5 9" id="KW-0694">RNA-binding</keyword>
<dbReference type="PANTHER" id="PTHR24031">
    <property type="entry name" value="RNA HELICASE"/>
    <property type="match status" value="1"/>
</dbReference>
<keyword evidence="2 9" id="KW-0378">Hydrolase</keyword>
<keyword evidence="3 9" id="KW-0347">Helicase</keyword>
<accession>A0A7J6MGS1</accession>
<comment type="caution">
    <text evidence="16">The sequence shown here is derived from an EMBL/GenBank/DDBJ whole genome shotgun (WGS) entry which is preliminary data.</text>
</comment>
<comment type="similarity">
    <text evidence="6">Belongs to the DEAD box helicase family. DDX18/HAS1 subfamily.</text>
</comment>
<dbReference type="InterPro" id="IPR016181">
    <property type="entry name" value="Acyl_CoA_acyltransferase"/>
</dbReference>
<dbReference type="SUPFAM" id="SSF52540">
    <property type="entry name" value="P-loop containing nucleoside triphosphate hydrolases"/>
    <property type="match status" value="1"/>
</dbReference>
<evidence type="ECO:0000256" key="5">
    <source>
        <dbReference type="ARBA" id="ARBA00022884"/>
    </source>
</evidence>
<keyword evidence="1 9" id="KW-0547">Nucleotide-binding</keyword>
<dbReference type="SMART" id="SM00490">
    <property type="entry name" value="HELICc"/>
    <property type="match status" value="1"/>
</dbReference>
<evidence type="ECO:0000256" key="12">
    <source>
        <dbReference type="SAM" id="SignalP"/>
    </source>
</evidence>
<dbReference type="PROSITE" id="PS51192">
    <property type="entry name" value="HELICASE_ATP_BIND_1"/>
    <property type="match status" value="1"/>
</dbReference>
<evidence type="ECO:0000256" key="4">
    <source>
        <dbReference type="ARBA" id="ARBA00022840"/>
    </source>
</evidence>
<dbReference type="CDD" id="cd17942">
    <property type="entry name" value="DEADc_DDX18"/>
    <property type="match status" value="1"/>
</dbReference>
<keyword evidence="11" id="KW-0472">Membrane</keyword>
<dbReference type="PROSITE" id="PS00039">
    <property type="entry name" value="DEAD_ATP_HELICASE"/>
    <property type="match status" value="1"/>
</dbReference>
<feature type="domain" description="Helicase C-terminal" evidence="14">
    <location>
        <begin position="600"/>
        <end position="758"/>
    </location>
</feature>
<dbReference type="GO" id="GO:0003724">
    <property type="term" value="F:RNA helicase activity"/>
    <property type="evidence" value="ECO:0007669"/>
    <property type="project" value="UniProtKB-EC"/>
</dbReference>
<dbReference type="InterPro" id="IPR044773">
    <property type="entry name" value="DDX18/Has1_DEADc"/>
</dbReference>
<dbReference type="Proteomes" id="UP000572268">
    <property type="component" value="Unassembled WGS sequence"/>
</dbReference>
<organism evidence="16 17">
    <name type="scientific">Perkinsus olseni</name>
    <name type="common">Perkinsus atlanticus</name>
    <dbReference type="NCBI Taxonomy" id="32597"/>
    <lineage>
        <taxon>Eukaryota</taxon>
        <taxon>Sar</taxon>
        <taxon>Alveolata</taxon>
        <taxon>Perkinsozoa</taxon>
        <taxon>Perkinsea</taxon>
        <taxon>Perkinsida</taxon>
        <taxon>Perkinsidae</taxon>
        <taxon>Perkinsus</taxon>
    </lineage>
</organism>
<dbReference type="SMART" id="SM00487">
    <property type="entry name" value="DEXDc"/>
    <property type="match status" value="1"/>
</dbReference>
<dbReference type="InterPro" id="IPR000182">
    <property type="entry name" value="GNAT_dom"/>
</dbReference>
<dbReference type="Pfam" id="PF00270">
    <property type="entry name" value="DEAD"/>
    <property type="match status" value="1"/>
</dbReference>
<dbReference type="AlphaFoldDB" id="A0A7J6MGS1"/>
<dbReference type="FunFam" id="3.40.50.300:FF:000379">
    <property type="entry name" value="RNA helicase"/>
    <property type="match status" value="1"/>
</dbReference>
<dbReference type="InterPro" id="IPR000629">
    <property type="entry name" value="RNA-helicase_DEAD-box_CS"/>
</dbReference>
<feature type="domain" description="Helicase ATP-binding" evidence="13">
    <location>
        <begin position="394"/>
        <end position="571"/>
    </location>
</feature>
<dbReference type="SUPFAM" id="SSF55729">
    <property type="entry name" value="Acyl-CoA N-acyltransferases (Nat)"/>
    <property type="match status" value="1"/>
</dbReference>
<evidence type="ECO:0000256" key="2">
    <source>
        <dbReference type="ARBA" id="ARBA00022801"/>
    </source>
</evidence>
<keyword evidence="11" id="KW-0812">Transmembrane</keyword>
<feature type="transmembrane region" description="Helical" evidence="11">
    <location>
        <begin position="854"/>
        <end position="874"/>
    </location>
</feature>
<dbReference type="Pfam" id="PF00583">
    <property type="entry name" value="Acetyltransf_1"/>
    <property type="match status" value="1"/>
</dbReference>
<keyword evidence="4 9" id="KW-0067">ATP-binding</keyword>
<dbReference type="PROSITE" id="PS51194">
    <property type="entry name" value="HELICASE_CTER"/>
    <property type="match status" value="1"/>
</dbReference>
<keyword evidence="12" id="KW-0732">Signal</keyword>
<reference evidence="16 17" key="1">
    <citation type="submission" date="2020-04" db="EMBL/GenBank/DDBJ databases">
        <title>Perkinsus olseni comparative genomics.</title>
        <authorList>
            <person name="Bogema D.R."/>
        </authorList>
    </citation>
    <scope>NUCLEOTIDE SEQUENCE [LARGE SCALE GENOMIC DNA]</scope>
    <source>
        <strain evidence="16">ATCC PRA-31</strain>
    </source>
</reference>
<dbReference type="PROSITE" id="PS51195">
    <property type="entry name" value="Q_MOTIF"/>
    <property type="match status" value="1"/>
</dbReference>
<dbReference type="EMBL" id="JABANN010000116">
    <property type="protein sequence ID" value="KAF4670695.1"/>
    <property type="molecule type" value="Genomic_DNA"/>
</dbReference>
<dbReference type="InterPro" id="IPR014014">
    <property type="entry name" value="RNA_helicase_DEAD_Q_motif"/>
</dbReference>
<comment type="domain">
    <text evidence="9">The Q motif is unique to and characteristic of the DEAD box family of RNA helicases and controls ATP binding and hydrolysis.</text>
</comment>
<evidence type="ECO:0000256" key="6">
    <source>
        <dbReference type="ARBA" id="ARBA00024357"/>
    </source>
</evidence>
<dbReference type="Gene3D" id="3.40.630.30">
    <property type="match status" value="1"/>
</dbReference>
<dbReference type="InterPro" id="IPR011545">
    <property type="entry name" value="DEAD/DEAH_box_helicase_dom"/>
</dbReference>
<evidence type="ECO:0000313" key="17">
    <source>
        <dbReference type="Proteomes" id="UP000572268"/>
    </source>
</evidence>
<dbReference type="GO" id="GO:0016747">
    <property type="term" value="F:acyltransferase activity, transferring groups other than amino-acyl groups"/>
    <property type="evidence" value="ECO:0007669"/>
    <property type="project" value="InterPro"/>
</dbReference>
<dbReference type="Gene3D" id="3.40.50.300">
    <property type="entry name" value="P-loop containing nucleotide triphosphate hydrolases"/>
    <property type="match status" value="2"/>
</dbReference>
<dbReference type="InterPro" id="IPR025313">
    <property type="entry name" value="SPB4-like_CTE"/>
</dbReference>
<dbReference type="EC" id="3.6.4.13" evidence="9"/>
<feature type="compositionally biased region" description="Basic and acidic residues" evidence="10">
    <location>
        <begin position="298"/>
        <end position="326"/>
    </location>
</feature>
<evidence type="ECO:0000256" key="11">
    <source>
        <dbReference type="SAM" id="Phobius"/>
    </source>
</evidence>
<dbReference type="GO" id="GO:0003723">
    <property type="term" value="F:RNA binding"/>
    <property type="evidence" value="ECO:0007669"/>
    <property type="project" value="UniProtKB-UniRule"/>
</dbReference>
<dbReference type="GO" id="GO:0016787">
    <property type="term" value="F:hydrolase activity"/>
    <property type="evidence" value="ECO:0007669"/>
    <property type="project" value="UniProtKB-KW"/>
</dbReference>
<evidence type="ECO:0000259" key="15">
    <source>
        <dbReference type="PROSITE" id="PS51195"/>
    </source>
</evidence>
<evidence type="ECO:0000256" key="3">
    <source>
        <dbReference type="ARBA" id="ARBA00022806"/>
    </source>
</evidence>
<dbReference type="Pfam" id="PF13959">
    <property type="entry name" value="CTE_SPB4"/>
    <property type="match status" value="1"/>
</dbReference>
<evidence type="ECO:0000256" key="9">
    <source>
        <dbReference type="RuleBase" id="RU365068"/>
    </source>
</evidence>
<proteinExistence type="inferred from homology"/>
<feature type="domain" description="DEAD-box RNA helicase Q" evidence="15">
    <location>
        <begin position="363"/>
        <end position="391"/>
    </location>
</feature>
<feature type="short sequence motif" description="Q motif" evidence="8">
    <location>
        <begin position="363"/>
        <end position="391"/>
    </location>
</feature>
<feature type="compositionally biased region" description="Polar residues" evidence="10">
    <location>
        <begin position="328"/>
        <end position="338"/>
    </location>
</feature>
<feature type="signal peptide" evidence="12">
    <location>
        <begin position="1"/>
        <end position="20"/>
    </location>
</feature>
<evidence type="ECO:0000256" key="8">
    <source>
        <dbReference type="PROSITE-ProRule" id="PRU00552"/>
    </source>
</evidence>
<evidence type="ECO:0000313" key="16">
    <source>
        <dbReference type="EMBL" id="KAF4670695.1"/>
    </source>
</evidence>
<dbReference type="InterPro" id="IPR014001">
    <property type="entry name" value="Helicase_ATP-bd"/>
</dbReference>
<evidence type="ECO:0000256" key="1">
    <source>
        <dbReference type="ARBA" id="ARBA00022741"/>
    </source>
</evidence>
<dbReference type="GO" id="GO:0005524">
    <property type="term" value="F:ATP binding"/>
    <property type="evidence" value="ECO:0007669"/>
    <property type="project" value="UniProtKB-UniRule"/>
</dbReference>
<dbReference type="Pfam" id="PF00271">
    <property type="entry name" value="Helicase_C"/>
    <property type="match status" value="1"/>
</dbReference>
<evidence type="ECO:0000256" key="7">
    <source>
        <dbReference type="ARBA" id="ARBA00047984"/>
    </source>
</evidence>
<dbReference type="InterPro" id="IPR027417">
    <property type="entry name" value="P-loop_NTPase"/>
</dbReference>
<dbReference type="InterPro" id="IPR001650">
    <property type="entry name" value="Helicase_C-like"/>
</dbReference>
<keyword evidence="11" id="KW-1133">Transmembrane helix</keyword>
<feature type="chain" id="PRO_5029628336" description="ATP-dependent RNA helicase" evidence="12">
    <location>
        <begin position="21"/>
        <end position="901"/>
    </location>
</feature>
<evidence type="ECO:0000256" key="10">
    <source>
        <dbReference type="SAM" id="MobiDB-lite"/>
    </source>
</evidence>
<dbReference type="SMART" id="SM01178">
    <property type="entry name" value="DUF4217"/>
    <property type="match status" value="1"/>
</dbReference>
<name>A0A7J6MGS1_PEROL</name>
<comment type="catalytic activity">
    <reaction evidence="7 9">
        <text>ATP + H2O = ADP + phosphate + H(+)</text>
        <dbReference type="Rhea" id="RHEA:13065"/>
        <dbReference type="ChEBI" id="CHEBI:15377"/>
        <dbReference type="ChEBI" id="CHEBI:15378"/>
        <dbReference type="ChEBI" id="CHEBI:30616"/>
        <dbReference type="ChEBI" id="CHEBI:43474"/>
        <dbReference type="ChEBI" id="CHEBI:456216"/>
        <dbReference type="EC" id="3.6.4.13"/>
    </reaction>
</comment>
<protein>
    <recommendedName>
        <fullName evidence="9">ATP-dependent RNA helicase</fullName>
        <ecNumber evidence="9">3.6.4.13</ecNumber>
    </recommendedName>
</protein>
<evidence type="ECO:0000259" key="14">
    <source>
        <dbReference type="PROSITE" id="PS51194"/>
    </source>
</evidence>
<sequence length="901" mass="99782">MAAIRLLALASLAHIGLLSAKRATPSSGPRRLSAADGSYSRNASELIYRPGRYDDKPVYQYMKLLSYKIFVAVDPKAPAEEAVAGEVSWRMAENTPDVVLNKINKSRQEAVVVYIGSVNVLPTWQNHRVGSTMLPKALDKIRDEVPNVMAAYLGVSKEKTYAIKLYQKTNFTCVHGRWDDMMDYEYVEDYFGYEAFVAVDPKAPHATKAWQLVELIDLSHNCCDQAVVGKVLWMLAESVPGCVLSAINKTQEDAVVAYIGTVEATPPWQNKRVGSTMLPKALNEQPRAAANRKKAFKKKSDPSEAKERREEEMKQQRKEEKEEKISAVRQSAAVTTAEGNGVDKGAEATTEPPSGKKGFFSNKKFTDLQICDPLKEALTACNFTTMTDIQAKAIPLMLKGKDVLGAAKTGSGKTLAFLVPALELLVATRFQPKNGTGVMVISPTRELAMQIFDVCKRLVDATKLSQTYGIVMGGVNRKNEADKLSRGINILIATPGRLLDHLQNTRGFVYANLMSLVIDEADRILQIGFEEDMNQILKILPKKRQTSLFSATQTQKVNDLARLSLKKPIFVQSKGADDDAATSTASGLVQGYVVVGGDDRLRLLFTFLKKNQKKKVMVFFSSCNSVKFHDELLNYIDIPVISIHGQKKQSARMTNFYRFCQMESGILLCTDVAARGLDIPKVDWIVQYDPPDDPKEYIHRVGRTARGAEGTGKALLFLMPEELGFLRYLRKSGVTTLNEYVFPPAKVANIQHQLEKLVETNYHLHRASRDAYRSYLHAYAAHASKDCFDVHSLDLQKLAKCFGFAVPPKVDLNLKDTKKSDRQVEGPLASGVVSYVEANGSLMWNSSWNVQTTLGGIVFMILSLGLLAVGRGLIKEAGALKEARKRLLNQPIVKGAIAKNV</sequence>
<evidence type="ECO:0000259" key="13">
    <source>
        <dbReference type="PROSITE" id="PS51192"/>
    </source>
</evidence>
<dbReference type="CDD" id="cd18787">
    <property type="entry name" value="SF2_C_DEAD"/>
    <property type="match status" value="1"/>
</dbReference>
<gene>
    <name evidence="16" type="primary">DDX18</name>
    <name evidence="16" type="ORF">FOL46_000681</name>
</gene>
<feature type="region of interest" description="Disordered" evidence="10">
    <location>
        <begin position="281"/>
        <end position="359"/>
    </location>
</feature>